<proteinExistence type="inferred from homology"/>
<gene>
    <name evidence="9" type="ORF">SERLADRAFT_382943</name>
</gene>
<dbReference type="GO" id="GO:0000981">
    <property type="term" value="F:DNA-binding transcription factor activity, RNA polymerase II-specific"/>
    <property type="evidence" value="ECO:0007669"/>
    <property type="project" value="TreeGrafter"/>
</dbReference>
<organism>
    <name type="scientific">Serpula lacrymans var. lacrymans (strain S7.9)</name>
    <name type="common">Dry rot fungus</name>
    <dbReference type="NCBI Taxonomy" id="578457"/>
    <lineage>
        <taxon>Eukaryota</taxon>
        <taxon>Fungi</taxon>
        <taxon>Dikarya</taxon>
        <taxon>Basidiomycota</taxon>
        <taxon>Agaricomycotina</taxon>
        <taxon>Agaricomycetes</taxon>
        <taxon>Agaricomycetidae</taxon>
        <taxon>Boletales</taxon>
        <taxon>Coniophorineae</taxon>
        <taxon>Serpulaceae</taxon>
        <taxon>Serpula</taxon>
    </lineage>
</organism>
<evidence type="ECO:0000256" key="2">
    <source>
        <dbReference type="ARBA" id="ARBA00022723"/>
    </source>
</evidence>
<sequence>MSLHTGYRPHVCETCGKGFSQRSGLKTHWNVHTKEKPYVCGIGTCRKAFGDPSSCTRHRKETHRSEGAYQCIHPRCATKIKRRSAFTAHLKKHGIDPAIVDAMDGIGPSKPSLHHEVEARSSRPHGTVPYQHSPETYNITRTDGPMMHRVVTPSIRPGGGPVQDFAFLSATPTIPQGTHAFGTEQCMSTYSPSPSLSSSPSSSPSSSGSSSSSSSPQPSSTMSSPHSLPMSFTGTRNSPDTPYTPPNKMSDLPSRPPSVYPSPYLQSTASTYSPLSTQVCGGPSPEHFAYTPQRWFSWPNDVNYSSPSSDA</sequence>
<feature type="region of interest" description="Disordered" evidence="7">
    <location>
        <begin position="121"/>
        <end position="141"/>
    </location>
</feature>
<accession>F8NP89</accession>
<dbReference type="GO" id="GO:0005634">
    <property type="term" value="C:nucleus"/>
    <property type="evidence" value="ECO:0007669"/>
    <property type="project" value="UniProtKB-ARBA"/>
</dbReference>
<dbReference type="PANTHER" id="PTHR19818">
    <property type="entry name" value="ZINC FINGER PROTEIN ZIC AND GLI"/>
    <property type="match status" value="1"/>
</dbReference>
<dbReference type="FunFam" id="3.30.160.60:FF:000135">
    <property type="entry name" value="Zinc finger protein 358"/>
    <property type="match status" value="1"/>
</dbReference>
<feature type="domain" description="C2H2-type" evidence="8">
    <location>
        <begin position="38"/>
        <end position="68"/>
    </location>
</feature>
<dbReference type="InterPro" id="IPR050329">
    <property type="entry name" value="GLI_C2H2-zinc-finger"/>
</dbReference>
<dbReference type="Pfam" id="PF00096">
    <property type="entry name" value="zf-C2H2"/>
    <property type="match status" value="1"/>
</dbReference>
<evidence type="ECO:0000256" key="5">
    <source>
        <dbReference type="ARBA" id="ARBA00022833"/>
    </source>
</evidence>
<dbReference type="SUPFAM" id="SSF57667">
    <property type="entry name" value="beta-beta-alpha zinc fingers"/>
    <property type="match status" value="1"/>
</dbReference>
<dbReference type="Gene3D" id="3.30.160.60">
    <property type="entry name" value="Classic Zinc Finger"/>
    <property type="match status" value="2"/>
</dbReference>
<keyword evidence="3" id="KW-0677">Repeat</keyword>
<keyword evidence="5" id="KW-0862">Zinc</keyword>
<evidence type="ECO:0000256" key="3">
    <source>
        <dbReference type="ARBA" id="ARBA00022737"/>
    </source>
</evidence>
<evidence type="ECO:0000259" key="8">
    <source>
        <dbReference type="PROSITE" id="PS50157"/>
    </source>
</evidence>
<comment type="similarity">
    <text evidence="1">Belongs to the krueppel C2H2-type zinc-finger protein family.</text>
</comment>
<keyword evidence="2" id="KW-0479">Metal-binding</keyword>
<dbReference type="GO" id="GO:0008270">
    <property type="term" value="F:zinc ion binding"/>
    <property type="evidence" value="ECO:0007669"/>
    <property type="project" value="UniProtKB-KW"/>
</dbReference>
<dbReference type="GO" id="GO:0045944">
    <property type="term" value="P:positive regulation of transcription by RNA polymerase II"/>
    <property type="evidence" value="ECO:0007669"/>
    <property type="project" value="UniProtKB-ARBA"/>
</dbReference>
<feature type="compositionally biased region" description="Low complexity" evidence="7">
    <location>
        <begin position="188"/>
        <end position="231"/>
    </location>
</feature>
<feature type="domain" description="C2H2-type" evidence="8">
    <location>
        <begin position="10"/>
        <end position="37"/>
    </location>
</feature>
<name>F8NP89_SERL9</name>
<dbReference type="GeneID" id="18811021"/>
<dbReference type="KEGG" id="sla:SERLADRAFT_382943"/>
<feature type="region of interest" description="Disordered" evidence="7">
    <location>
        <begin position="176"/>
        <end position="268"/>
    </location>
</feature>
<dbReference type="EMBL" id="GL945431">
    <property type="protein sequence ID" value="EGO27654.1"/>
    <property type="molecule type" value="Genomic_DNA"/>
</dbReference>
<dbReference type="PANTHER" id="PTHR19818:SF139">
    <property type="entry name" value="PAIR-RULE PROTEIN ODD-PAIRED"/>
    <property type="match status" value="1"/>
</dbReference>
<feature type="compositionally biased region" description="Polar residues" evidence="7">
    <location>
        <begin position="232"/>
        <end position="241"/>
    </location>
</feature>
<dbReference type="PROSITE" id="PS00028">
    <property type="entry name" value="ZINC_FINGER_C2H2_1"/>
    <property type="match status" value="3"/>
</dbReference>
<dbReference type="HOGENOM" id="CLU_894756_0_0_1"/>
<protein>
    <recommendedName>
        <fullName evidence="8">C2H2-type domain-containing protein</fullName>
    </recommendedName>
</protein>
<dbReference type="AlphaFoldDB" id="F8NP89"/>
<dbReference type="Proteomes" id="UP000008064">
    <property type="component" value="Unassembled WGS sequence"/>
</dbReference>
<evidence type="ECO:0000313" key="9">
    <source>
        <dbReference type="EMBL" id="EGO27654.1"/>
    </source>
</evidence>
<dbReference type="SMART" id="SM00355">
    <property type="entry name" value="ZnF_C2H2"/>
    <property type="match status" value="3"/>
</dbReference>
<keyword evidence="4 6" id="KW-0863">Zinc-finger</keyword>
<dbReference type="GO" id="GO:0000978">
    <property type="term" value="F:RNA polymerase II cis-regulatory region sequence-specific DNA binding"/>
    <property type="evidence" value="ECO:0007669"/>
    <property type="project" value="TreeGrafter"/>
</dbReference>
<reference evidence="9" key="1">
    <citation type="submission" date="2011-04" db="EMBL/GenBank/DDBJ databases">
        <title>Evolution of plant cell wall degrading machinery underlies the functional diversity of forest fungi.</title>
        <authorList>
            <consortium name="US DOE Joint Genome Institute (JGI-PGF)"/>
            <person name="Eastwood D.C."/>
            <person name="Floudas D."/>
            <person name="Binder M."/>
            <person name="Majcherczyk A."/>
            <person name="Schneider P."/>
            <person name="Aerts A."/>
            <person name="Asiegbu F.O."/>
            <person name="Baker S.E."/>
            <person name="Barry K."/>
            <person name="Bendiksby M."/>
            <person name="Blumentritt M."/>
            <person name="Coutinho P.M."/>
            <person name="Cullen D."/>
            <person name="Cullen D."/>
            <person name="Gathman A."/>
            <person name="Goodell B."/>
            <person name="Henrissat B."/>
            <person name="Ihrmark K."/>
            <person name="Kauserud H."/>
            <person name="Kohler A."/>
            <person name="LaButti K."/>
            <person name="Lapidus A."/>
            <person name="Lavin J.L."/>
            <person name="Lee Y.-H."/>
            <person name="Lindquist E."/>
            <person name="Lilly W."/>
            <person name="Lucas S."/>
            <person name="Morin E."/>
            <person name="Murat C."/>
            <person name="Oguiza J.A."/>
            <person name="Park J."/>
            <person name="Pisabarro A.G."/>
            <person name="Riley R."/>
            <person name="Rosling A."/>
            <person name="Salamov A."/>
            <person name="Schmidt O."/>
            <person name="Schmutz J."/>
            <person name="Skrede I."/>
            <person name="Stenlid J."/>
            <person name="Wiebenga A."/>
            <person name="Xie X."/>
            <person name="Kues U."/>
            <person name="Hibbett D.S."/>
            <person name="Hoffmeister D."/>
            <person name="Hogberg N."/>
            <person name="Martin F."/>
            <person name="Grigoriev I.V."/>
            <person name="Watkinson S.C."/>
        </authorList>
    </citation>
    <scope>NUCLEOTIDE SEQUENCE</scope>
    <source>
        <strain evidence="9">S7.9</strain>
    </source>
</reference>
<dbReference type="OrthoDB" id="654211at2759"/>
<evidence type="ECO:0000256" key="1">
    <source>
        <dbReference type="ARBA" id="ARBA00006991"/>
    </source>
</evidence>
<evidence type="ECO:0000256" key="4">
    <source>
        <dbReference type="ARBA" id="ARBA00022771"/>
    </source>
</evidence>
<dbReference type="InterPro" id="IPR036236">
    <property type="entry name" value="Znf_C2H2_sf"/>
</dbReference>
<dbReference type="RefSeq" id="XP_007315745.1">
    <property type="nucleotide sequence ID" value="XM_007315683.1"/>
</dbReference>
<evidence type="ECO:0000256" key="7">
    <source>
        <dbReference type="SAM" id="MobiDB-lite"/>
    </source>
</evidence>
<dbReference type="InterPro" id="IPR013087">
    <property type="entry name" value="Znf_C2H2_type"/>
</dbReference>
<evidence type="ECO:0000256" key="6">
    <source>
        <dbReference type="PROSITE-ProRule" id="PRU00042"/>
    </source>
</evidence>
<dbReference type="PROSITE" id="PS50157">
    <property type="entry name" value="ZINC_FINGER_C2H2_2"/>
    <property type="match status" value="2"/>
</dbReference>